<dbReference type="Pfam" id="PF01734">
    <property type="entry name" value="Patatin"/>
    <property type="match status" value="1"/>
</dbReference>
<comment type="caution">
    <text evidence="7">Lacks conserved residue(s) required for the propagation of feature annotation.</text>
</comment>
<protein>
    <submittedName>
        <fullName evidence="9">Patatin-like phospholipase family protein</fullName>
    </submittedName>
</protein>
<evidence type="ECO:0000256" key="2">
    <source>
        <dbReference type="ARBA" id="ARBA00010790"/>
    </source>
</evidence>
<gene>
    <name evidence="9" type="ORF">ED236_05830</name>
</gene>
<keyword evidence="5" id="KW-0560">Oxidoreductase</keyword>
<dbReference type="AlphaFoldDB" id="A0A3N0V3S4"/>
<accession>A0A3N0V3S4</accession>
<feature type="domain" description="PNPLA" evidence="8">
    <location>
        <begin position="19"/>
        <end position="184"/>
    </location>
</feature>
<dbReference type="Proteomes" id="UP000275137">
    <property type="component" value="Unassembled WGS sequence"/>
</dbReference>
<dbReference type="RefSeq" id="WP_123236992.1">
    <property type="nucleotide sequence ID" value="NZ_RJVP01000002.1"/>
</dbReference>
<dbReference type="GO" id="GO:0016491">
    <property type="term" value="F:oxidoreductase activity"/>
    <property type="evidence" value="ECO:0007669"/>
    <property type="project" value="UniProtKB-KW"/>
</dbReference>
<name>A0A3N0V3S4_9PROT</name>
<proteinExistence type="inferred from homology"/>
<evidence type="ECO:0000256" key="3">
    <source>
        <dbReference type="ARBA" id="ARBA00022630"/>
    </source>
</evidence>
<reference evidence="9 10" key="1">
    <citation type="submission" date="2018-10" db="EMBL/GenBank/DDBJ databases">
        <authorList>
            <person name="Chen W.-M."/>
        </authorList>
    </citation>
    <scope>NUCLEOTIDE SEQUENCE [LARGE SCALE GENOMIC DNA]</scope>
    <source>
        <strain evidence="9 10">H-5</strain>
    </source>
</reference>
<evidence type="ECO:0000256" key="4">
    <source>
        <dbReference type="ARBA" id="ARBA00022827"/>
    </source>
</evidence>
<evidence type="ECO:0000259" key="8">
    <source>
        <dbReference type="PROSITE" id="PS51635"/>
    </source>
</evidence>
<feature type="active site" description="Nucleophile" evidence="7">
    <location>
        <position position="52"/>
    </location>
</feature>
<dbReference type="SUPFAM" id="SSF52151">
    <property type="entry name" value="FabD/lysophospholipase-like"/>
    <property type="match status" value="1"/>
</dbReference>
<keyword evidence="10" id="KW-1185">Reference proteome</keyword>
<keyword evidence="4" id="KW-0274">FAD</keyword>
<organism evidence="9 10">
    <name type="scientific">Pseudomethylobacillus aquaticus</name>
    <dbReference type="NCBI Taxonomy" id="2676064"/>
    <lineage>
        <taxon>Bacteria</taxon>
        <taxon>Pseudomonadati</taxon>
        <taxon>Pseudomonadota</taxon>
        <taxon>Betaproteobacteria</taxon>
        <taxon>Nitrosomonadales</taxon>
        <taxon>Methylophilaceae</taxon>
        <taxon>Pseudomethylobacillus</taxon>
    </lineage>
</organism>
<evidence type="ECO:0000313" key="9">
    <source>
        <dbReference type="EMBL" id="ROH87191.1"/>
    </source>
</evidence>
<keyword evidence="7" id="KW-0378">Hydrolase</keyword>
<dbReference type="GO" id="GO:0016042">
    <property type="term" value="P:lipid catabolic process"/>
    <property type="evidence" value="ECO:0007669"/>
    <property type="project" value="UniProtKB-UniRule"/>
</dbReference>
<feature type="active site" description="Proton acceptor" evidence="7">
    <location>
        <position position="170"/>
    </location>
</feature>
<dbReference type="EMBL" id="RJVP01000002">
    <property type="protein sequence ID" value="ROH87191.1"/>
    <property type="molecule type" value="Genomic_DNA"/>
</dbReference>
<dbReference type="PANTHER" id="PTHR47470:SF1">
    <property type="entry name" value="FAD-DEPENDENT OXIDOREDUCTASE 2 FAD BINDING DOMAIN-CONTAINING PROTEIN"/>
    <property type="match status" value="1"/>
</dbReference>
<evidence type="ECO:0000256" key="6">
    <source>
        <dbReference type="ARBA" id="ARBA00023098"/>
    </source>
</evidence>
<dbReference type="PROSITE" id="PS51635">
    <property type="entry name" value="PNPLA"/>
    <property type="match status" value="1"/>
</dbReference>
<evidence type="ECO:0000256" key="1">
    <source>
        <dbReference type="ARBA" id="ARBA00001974"/>
    </source>
</evidence>
<keyword evidence="3" id="KW-0285">Flavoprotein</keyword>
<evidence type="ECO:0000313" key="10">
    <source>
        <dbReference type="Proteomes" id="UP000275137"/>
    </source>
</evidence>
<dbReference type="GO" id="GO:0016787">
    <property type="term" value="F:hydrolase activity"/>
    <property type="evidence" value="ECO:0007669"/>
    <property type="project" value="UniProtKB-UniRule"/>
</dbReference>
<keyword evidence="7" id="KW-0442">Lipid degradation</keyword>
<comment type="cofactor">
    <cofactor evidence="1">
        <name>FAD</name>
        <dbReference type="ChEBI" id="CHEBI:57692"/>
    </cofactor>
</comment>
<evidence type="ECO:0000256" key="5">
    <source>
        <dbReference type="ARBA" id="ARBA00023002"/>
    </source>
</evidence>
<dbReference type="PANTHER" id="PTHR47470">
    <property type="entry name" value="CHOLESTEROL OXIDASE"/>
    <property type="match status" value="1"/>
</dbReference>
<keyword evidence="6 7" id="KW-0443">Lipid metabolism</keyword>
<sequence length="506" mass="54218">MIAAHQPAIAGDAQAARALVLAGGGMRVAYQAGAVKALLESGMRFAHADAASGGTINLAALLSGVDIDRLCQRWRALKVRKFASLRPARDYFRAARMASLGDADGLLQHVYPTLGIEIDKLRAATGIQASFNVCRFDDKTVVALPHTQLDMPRLVAAASLPMLMPAVQADGSCWTDAVWIKDANLLACVERGARELWLVWCIGNTPVWRDGLFNQYVHMIEMSAIGALNAELAAIAAINARIAAGETVHGHTQAISVHIIKPEVPLPLDPDFYFGRINAATLIAMGYRDAHRAMQQPASPLDPSATRMREPGLGVSFRETMAGDFVLGVDKPPVAQITATLAMHATVHIDDIAAFVADPQHKAGLTGHIDFPPLGMSIPAQNGVFGLFSPSGDPALRYMVYELAFRLDGQAYYLAGKKHVKLGGPWKLWPETTTLYTTLHAGEDASAAVIGAGVLRLGVVELLRLLSTVHATHAATGWQAAGAITTFFRFFAGQLARTYLLRRPAG</sequence>
<dbReference type="InterPro" id="IPR002641">
    <property type="entry name" value="PNPLA_dom"/>
</dbReference>
<comment type="similarity">
    <text evidence="2">Belongs to the GMC oxidoreductase family.</text>
</comment>
<comment type="caution">
    <text evidence="9">The sequence shown here is derived from an EMBL/GenBank/DDBJ whole genome shotgun (WGS) entry which is preliminary data.</text>
</comment>
<evidence type="ECO:0000256" key="7">
    <source>
        <dbReference type="PROSITE-ProRule" id="PRU01161"/>
    </source>
</evidence>
<dbReference type="Gene3D" id="3.40.1090.10">
    <property type="entry name" value="Cytosolic phospholipase A2 catalytic domain"/>
    <property type="match status" value="1"/>
</dbReference>
<dbReference type="InterPro" id="IPR016035">
    <property type="entry name" value="Acyl_Trfase/lysoPLipase"/>
</dbReference>
<dbReference type="InterPro" id="IPR052542">
    <property type="entry name" value="Cholesterol_Oxidase"/>
</dbReference>